<comment type="caution">
    <text evidence="2">The sequence shown here is derived from an EMBL/GenBank/DDBJ whole genome shotgun (WGS) entry which is preliminary data.</text>
</comment>
<gene>
    <name evidence="2" type="ORF">EJ377_11480</name>
</gene>
<dbReference type="GO" id="GO:0003677">
    <property type="term" value="F:DNA binding"/>
    <property type="evidence" value="ECO:0007669"/>
    <property type="project" value="InterPro"/>
</dbReference>
<organism evidence="2 3">
    <name type="scientific">Chryseobacterium arthrosphaerae</name>
    <dbReference type="NCBI Taxonomy" id="651561"/>
    <lineage>
        <taxon>Bacteria</taxon>
        <taxon>Pseudomonadati</taxon>
        <taxon>Bacteroidota</taxon>
        <taxon>Flavobacteriia</taxon>
        <taxon>Flavobacteriales</taxon>
        <taxon>Weeksellaceae</taxon>
        <taxon>Chryseobacterium group</taxon>
        <taxon>Chryseobacterium</taxon>
    </lineage>
</organism>
<proteinExistence type="predicted"/>
<dbReference type="SUPFAM" id="SSF47413">
    <property type="entry name" value="lambda repressor-like DNA-binding domains"/>
    <property type="match status" value="1"/>
</dbReference>
<reference evidence="2 3" key="1">
    <citation type="submission" date="2018-12" db="EMBL/GenBank/DDBJ databases">
        <title>Draft Genome Sequence of Chryseobacterium arthrosphaerae strain ED882-96 Isolated from the Blood of a Patient with Liver Cirrhosis in Taiwan.</title>
        <authorList>
            <person name="Lin J.-N."/>
            <person name="Lai C.-H."/>
            <person name="Yang C.-H."/>
            <person name="Huang Y.-H."/>
        </authorList>
    </citation>
    <scope>NUCLEOTIDE SEQUENCE [LARGE SCALE GENOMIC DNA]</scope>
    <source>
        <strain evidence="2 3">ED882-96</strain>
    </source>
</reference>
<protein>
    <submittedName>
        <fullName evidence="2">XRE family transcriptional regulator</fullName>
    </submittedName>
</protein>
<evidence type="ECO:0000259" key="1">
    <source>
        <dbReference type="Pfam" id="PF01381"/>
    </source>
</evidence>
<sequence length="58" mass="6161">METTLNTELLAGMLKDKRAGKGLRAVAEEIGGVSAPTLSRIEQGKLPDVDTFIKFVSG</sequence>
<dbReference type="CDD" id="cd00093">
    <property type="entry name" value="HTH_XRE"/>
    <property type="match status" value="1"/>
</dbReference>
<dbReference type="Gene3D" id="1.10.260.40">
    <property type="entry name" value="lambda repressor-like DNA-binding domains"/>
    <property type="match status" value="1"/>
</dbReference>
<dbReference type="Proteomes" id="UP000276953">
    <property type="component" value="Unassembled WGS sequence"/>
</dbReference>
<dbReference type="EMBL" id="RYFC01000001">
    <property type="protein sequence ID" value="RTZ50400.1"/>
    <property type="molecule type" value="Genomic_DNA"/>
</dbReference>
<evidence type="ECO:0000313" key="3">
    <source>
        <dbReference type="Proteomes" id="UP000276953"/>
    </source>
</evidence>
<dbReference type="InterPro" id="IPR010982">
    <property type="entry name" value="Lambda_DNA-bd_dom_sf"/>
</dbReference>
<dbReference type="AlphaFoldDB" id="A0A432E1Q4"/>
<dbReference type="Pfam" id="PF01381">
    <property type="entry name" value="HTH_3"/>
    <property type="match status" value="1"/>
</dbReference>
<name>A0A432E1Q4_9FLAO</name>
<feature type="domain" description="HTH cro/C1-type" evidence="1">
    <location>
        <begin position="14"/>
        <end position="55"/>
    </location>
</feature>
<dbReference type="InterPro" id="IPR001387">
    <property type="entry name" value="Cro/C1-type_HTH"/>
</dbReference>
<evidence type="ECO:0000313" key="2">
    <source>
        <dbReference type="EMBL" id="RTZ50400.1"/>
    </source>
</evidence>
<accession>A0A432E1Q4</accession>